<sequence length="169" mass="18958">MRLIAPTEPRSTEHQRPLAPPGPPRPAGRPPGAARHRRRRHDRQSRGPGVFPDGTGKRRLATDRPNRGRNIVVRRSHRLPAAGRLGQRRGRHRQPPPRLHAPNHSPAPHVPRRFRCLPCCRCGWLRAASHALSLAVPRRGEAEPRQEEGEGPDGRTDACRIPRPPFCHG</sequence>
<feature type="compositionally biased region" description="Basic residues" evidence="1">
    <location>
        <begin position="34"/>
        <end position="43"/>
    </location>
</feature>
<feature type="compositionally biased region" description="Basic and acidic residues" evidence="1">
    <location>
        <begin position="138"/>
        <end position="160"/>
    </location>
</feature>
<reference evidence="2" key="1">
    <citation type="submission" date="2018-04" db="EMBL/GenBank/DDBJ databases">
        <title>WGS assembly of Panicum hallii.</title>
        <authorList>
            <person name="Lovell J."/>
            <person name="Jenkins J."/>
            <person name="Lowry D."/>
            <person name="Mamidi S."/>
            <person name="Sreedasyam A."/>
            <person name="Weng X."/>
            <person name="Barry K."/>
            <person name="Bonette J."/>
            <person name="Campitelli B."/>
            <person name="Daum C."/>
            <person name="Gordon S."/>
            <person name="Gould B."/>
            <person name="Lipzen A."/>
            <person name="Macqueen A."/>
            <person name="Palacio-Mejia J."/>
            <person name="Plott C."/>
            <person name="Shakirov E."/>
            <person name="Shu S."/>
            <person name="Yoshinaga Y."/>
            <person name="Zane M."/>
            <person name="Rokhsar D."/>
            <person name="Grimwood J."/>
            <person name="Schmutz J."/>
            <person name="Juenger T."/>
        </authorList>
    </citation>
    <scope>NUCLEOTIDE SEQUENCE [LARGE SCALE GENOMIC DNA]</scope>
    <source>
        <strain evidence="2">FIL2</strain>
    </source>
</reference>
<feature type="compositionally biased region" description="Basic residues" evidence="1">
    <location>
        <begin position="86"/>
        <end position="95"/>
    </location>
</feature>
<evidence type="ECO:0000313" key="2">
    <source>
        <dbReference type="EMBL" id="PVH37994.1"/>
    </source>
</evidence>
<dbReference type="Gramene" id="PVH37994">
    <property type="protein sequence ID" value="PVH37994"/>
    <property type="gene ID" value="PAHAL_5G145400"/>
</dbReference>
<proteinExistence type="predicted"/>
<dbReference type="AlphaFoldDB" id="A0A2T8IJZ9"/>
<dbReference type="EMBL" id="CM008050">
    <property type="protein sequence ID" value="PVH37994.1"/>
    <property type="molecule type" value="Genomic_DNA"/>
</dbReference>
<protein>
    <submittedName>
        <fullName evidence="2">Uncharacterized protein</fullName>
    </submittedName>
</protein>
<feature type="region of interest" description="Disordered" evidence="1">
    <location>
        <begin position="137"/>
        <end position="169"/>
    </location>
</feature>
<accession>A0A2T8IJZ9</accession>
<feature type="region of interest" description="Disordered" evidence="1">
    <location>
        <begin position="1"/>
        <end position="110"/>
    </location>
</feature>
<gene>
    <name evidence="2" type="ORF">PAHAL_5G145400</name>
</gene>
<evidence type="ECO:0000256" key="1">
    <source>
        <dbReference type="SAM" id="MobiDB-lite"/>
    </source>
</evidence>
<feature type="compositionally biased region" description="Pro residues" evidence="1">
    <location>
        <begin position="18"/>
        <end position="29"/>
    </location>
</feature>
<organism evidence="2">
    <name type="scientific">Panicum hallii</name>
    <dbReference type="NCBI Taxonomy" id="206008"/>
    <lineage>
        <taxon>Eukaryota</taxon>
        <taxon>Viridiplantae</taxon>
        <taxon>Streptophyta</taxon>
        <taxon>Embryophyta</taxon>
        <taxon>Tracheophyta</taxon>
        <taxon>Spermatophyta</taxon>
        <taxon>Magnoliopsida</taxon>
        <taxon>Liliopsida</taxon>
        <taxon>Poales</taxon>
        <taxon>Poaceae</taxon>
        <taxon>PACMAD clade</taxon>
        <taxon>Panicoideae</taxon>
        <taxon>Panicodae</taxon>
        <taxon>Paniceae</taxon>
        <taxon>Panicinae</taxon>
        <taxon>Panicum</taxon>
        <taxon>Panicum sect. Panicum</taxon>
    </lineage>
</organism>
<dbReference type="Proteomes" id="UP000243499">
    <property type="component" value="Chromosome 5"/>
</dbReference>
<name>A0A2T8IJZ9_9POAL</name>